<accession>A0A376H052</accession>
<evidence type="ECO:0000313" key="2">
    <source>
        <dbReference type="Proteomes" id="UP000254287"/>
    </source>
</evidence>
<dbReference type="Proteomes" id="UP000254287">
    <property type="component" value="Unassembled WGS sequence"/>
</dbReference>
<organism evidence="1 2">
    <name type="scientific">Corynebacterium minutissimum</name>
    <dbReference type="NCBI Taxonomy" id="38301"/>
    <lineage>
        <taxon>Bacteria</taxon>
        <taxon>Bacillati</taxon>
        <taxon>Actinomycetota</taxon>
        <taxon>Actinomycetes</taxon>
        <taxon>Mycobacteriales</taxon>
        <taxon>Corynebacteriaceae</taxon>
        <taxon>Corynebacterium</taxon>
    </lineage>
</organism>
<gene>
    <name evidence="1" type="ORF">NCTC10289_02615</name>
</gene>
<sequence>MEGWNLMPAPGPVVVTLLRARGPVEVLEMIVPEGGGSLAAGGRRGGIGGFRDPVPIGSSSLGCSGSGAGI</sequence>
<proteinExistence type="predicted"/>
<name>A0A376H052_9CORY</name>
<protein>
    <submittedName>
        <fullName evidence="1">Uncharacterized protein</fullName>
    </submittedName>
</protein>
<evidence type="ECO:0000313" key="1">
    <source>
        <dbReference type="EMBL" id="STD79096.1"/>
    </source>
</evidence>
<dbReference type="EMBL" id="UFXP01000002">
    <property type="protein sequence ID" value="STD79096.1"/>
    <property type="molecule type" value="Genomic_DNA"/>
</dbReference>
<dbReference type="AlphaFoldDB" id="A0A376H052"/>
<reference evidence="1 2" key="1">
    <citation type="submission" date="2018-06" db="EMBL/GenBank/DDBJ databases">
        <authorList>
            <consortium name="Pathogen Informatics"/>
            <person name="Doyle S."/>
        </authorList>
    </citation>
    <scope>NUCLEOTIDE SEQUENCE [LARGE SCALE GENOMIC DNA]</scope>
    <source>
        <strain evidence="1 2">NCTC10289</strain>
    </source>
</reference>